<dbReference type="GO" id="GO:0080030">
    <property type="term" value="F:methyl indole-3-acetate esterase activity"/>
    <property type="evidence" value="ECO:0007669"/>
    <property type="project" value="TreeGrafter"/>
</dbReference>
<dbReference type="InterPro" id="IPR000073">
    <property type="entry name" value="AB_hydrolase_1"/>
</dbReference>
<dbReference type="Gene3D" id="3.40.50.1820">
    <property type="entry name" value="alpha/beta hydrolase"/>
    <property type="match status" value="1"/>
</dbReference>
<dbReference type="GO" id="GO:0080032">
    <property type="term" value="F:methyl jasmonate esterase activity"/>
    <property type="evidence" value="ECO:0007669"/>
    <property type="project" value="TreeGrafter"/>
</dbReference>
<gene>
    <name evidence="2" type="ORF">SAMN04488085_101457</name>
</gene>
<evidence type="ECO:0000313" key="2">
    <source>
        <dbReference type="EMBL" id="SFK41326.1"/>
    </source>
</evidence>
<protein>
    <submittedName>
        <fullName evidence="2">Pimeloyl-ACP methyl ester carboxylesterase</fullName>
    </submittedName>
</protein>
<dbReference type="EMBL" id="FOSW01000001">
    <property type="protein sequence ID" value="SFK41326.1"/>
    <property type="molecule type" value="Genomic_DNA"/>
</dbReference>
<dbReference type="STRING" id="504800.SAMN04488085_101457"/>
<keyword evidence="3" id="KW-1185">Reference proteome</keyword>
<dbReference type="AlphaFoldDB" id="A0A1I3ZCI0"/>
<dbReference type="SUPFAM" id="SSF53474">
    <property type="entry name" value="alpha/beta-Hydrolases"/>
    <property type="match status" value="1"/>
</dbReference>
<dbReference type="OrthoDB" id="9773549at2"/>
<dbReference type="InterPro" id="IPR045889">
    <property type="entry name" value="MES/HNL"/>
</dbReference>
<dbReference type="Proteomes" id="UP000199152">
    <property type="component" value="Unassembled WGS sequence"/>
</dbReference>
<name>A0A1I3ZCI0_9ACTN</name>
<dbReference type="RefSeq" id="WP_091320734.1">
    <property type="nucleotide sequence ID" value="NZ_FOSW01000001.1"/>
</dbReference>
<accession>A0A1I3ZCI0</accession>
<evidence type="ECO:0000259" key="1">
    <source>
        <dbReference type="Pfam" id="PF12697"/>
    </source>
</evidence>
<dbReference type="Pfam" id="PF12697">
    <property type="entry name" value="Abhydrolase_6"/>
    <property type="match status" value="1"/>
</dbReference>
<dbReference type="PANTHER" id="PTHR10992:SF1086">
    <property type="entry name" value="AB HYDROLASE-1 DOMAIN-CONTAINING PROTEIN"/>
    <property type="match status" value="1"/>
</dbReference>
<dbReference type="InParanoid" id="A0A1I3ZCI0"/>
<dbReference type="PANTHER" id="PTHR10992">
    <property type="entry name" value="METHYLESTERASE FAMILY MEMBER"/>
    <property type="match status" value="1"/>
</dbReference>
<sequence length="255" mass="28290">MATFVLVHAAWFGGWCWRRLAPRLRAAGHDVLTPTLTGLGERAHLLDHGIDLLTHVEDVVNVLVYEDLDRVVLVGSSSAGMVITGVADRVPERVAELAYVDAFVPEDGQSLFDLIGPEHRAAMEELVATEGDGWLLPRFAPPPWEEILPRLWEITDPAELAWLVPRLRATPVGHFTRALRLGDPAARAPTRSYVRCVRFPHAGLDRFAERARESADWRHRTLDCSHIPHVTCPRELAAVLLELVPSDRAGVPAGR</sequence>
<dbReference type="InterPro" id="IPR029058">
    <property type="entry name" value="AB_hydrolase_fold"/>
</dbReference>
<organism evidence="2 3">
    <name type="scientific">Geodermatophilus ruber</name>
    <dbReference type="NCBI Taxonomy" id="504800"/>
    <lineage>
        <taxon>Bacteria</taxon>
        <taxon>Bacillati</taxon>
        <taxon>Actinomycetota</taxon>
        <taxon>Actinomycetes</taxon>
        <taxon>Geodermatophilales</taxon>
        <taxon>Geodermatophilaceae</taxon>
        <taxon>Geodermatophilus</taxon>
    </lineage>
</organism>
<evidence type="ECO:0000313" key="3">
    <source>
        <dbReference type="Proteomes" id="UP000199152"/>
    </source>
</evidence>
<feature type="domain" description="AB hydrolase-1" evidence="1">
    <location>
        <begin position="4"/>
        <end position="238"/>
    </location>
</feature>
<proteinExistence type="predicted"/>
<reference evidence="2 3" key="1">
    <citation type="submission" date="2016-10" db="EMBL/GenBank/DDBJ databases">
        <authorList>
            <person name="de Groot N.N."/>
        </authorList>
    </citation>
    <scope>NUCLEOTIDE SEQUENCE [LARGE SCALE GENOMIC DNA]</scope>
    <source>
        <strain evidence="2 3">DSM 45317</strain>
    </source>
</reference>